<proteinExistence type="predicted"/>
<name>A0A0E9SET1_ANGAN</name>
<reference evidence="1" key="1">
    <citation type="submission" date="2014-11" db="EMBL/GenBank/DDBJ databases">
        <authorList>
            <person name="Amaro Gonzalez C."/>
        </authorList>
    </citation>
    <scope>NUCLEOTIDE SEQUENCE</scope>
</reference>
<evidence type="ECO:0000313" key="1">
    <source>
        <dbReference type="EMBL" id="JAH39737.1"/>
    </source>
</evidence>
<dbReference type="EMBL" id="GBXM01068840">
    <property type="protein sequence ID" value="JAH39737.1"/>
    <property type="molecule type" value="Transcribed_RNA"/>
</dbReference>
<organism evidence="1">
    <name type="scientific">Anguilla anguilla</name>
    <name type="common">European freshwater eel</name>
    <name type="synonym">Muraena anguilla</name>
    <dbReference type="NCBI Taxonomy" id="7936"/>
    <lineage>
        <taxon>Eukaryota</taxon>
        <taxon>Metazoa</taxon>
        <taxon>Chordata</taxon>
        <taxon>Craniata</taxon>
        <taxon>Vertebrata</taxon>
        <taxon>Euteleostomi</taxon>
        <taxon>Actinopterygii</taxon>
        <taxon>Neopterygii</taxon>
        <taxon>Teleostei</taxon>
        <taxon>Anguilliformes</taxon>
        <taxon>Anguillidae</taxon>
        <taxon>Anguilla</taxon>
    </lineage>
</organism>
<protein>
    <submittedName>
        <fullName evidence="1">Uncharacterized protein</fullName>
    </submittedName>
</protein>
<accession>A0A0E9SET1</accession>
<dbReference type="AlphaFoldDB" id="A0A0E9SET1"/>
<reference evidence="1" key="2">
    <citation type="journal article" date="2015" name="Fish Shellfish Immunol.">
        <title>Early steps in the European eel (Anguilla anguilla)-Vibrio vulnificus interaction in the gills: Role of the RtxA13 toxin.</title>
        <authorList>
            <person name="Callol A."/>
            <person name="Pajuelo D."/>
            <person name="Ebbesson L."/>
            <person name="Teles M."/>
            <person name="MacKenzie S."/>
            <person name="Amaro C."/>
        </authorList>
    </citation>
    <scope>NUCLEOTIDE SEQUENCE</scope>
</reference>
<sequence length="74" mass="8255">MWSSTNGCSVLNGFPVSLEKVMSEFLLQGNLCVARVMATSLPRPYGSWLYDQSYISTSIPGCVQSHHYCSLSRY</sequence>